<evidence type="ECO:0000256" key="3">
    <source>
        <dbReference type="ARBA" id="ARBA00022691"/>
    </source>
</evidence>
<dbReference type="PANTHER" id="PTHR30307:SF0">
    <property type="entry name" value="S-ADENOSYLMETHIONINE:TRNA RIBOSYLTRANSFERASE-ISOMERASE"/>
    <property type="match status" value="1"/>
</dbReference>
<accession>Q1ASU4</accession>
<dbReference type="InterPro" id="IPR036100">
    <property type="entry name" value="QueA_sf"/>
</dbReference>
<keyword evidence="4" id="KW-0671">Queuosine biosynthesis</keyword>
<keyword evidence="2 6" id="KW-0808">Transferase</keyword>
<dbReference type="EMBL" id="CP000386">
    <property type="protein sequence ID" value="ABG05534.1"/>
    <property type="molecule type" value="Genomic_DNA"/>
</dbReference>
<dbReference type="HOGENOM" id="CLU_039110_2_0_11"/>
<proteinExistence type="predicted"/>
<dbReference type="InterPro" id="IPR003699">
    <property type="entry name" value="QueA"/>
</dbReference>
<dbReference type="Gene3D" id="3.40.1780.10">
    <property type="entry name" value="QueA-like"/>
    <property type="match status" value="1"/>
</dbReference>
<dbReference type="KEGG" id="rxy:Rxyl_2617"/>
<dbReference type="Pfam" id="PF02547">
    <property type="entry name" value="Queuosine_synth"/>
    <property type="match status" value="1"/>
</dbReference>
<dbReference type="PANTHER" id="PTHR30307">
    <property type="entry name" value="S-ADENOSYLMETHIONINE:TRNA RIBOSYLTRANSFERASE-ISOMERASE"/>
    <property type="match status" value="1"/>
</dbReference>
<protein>
    <submittedName>
        <fullName evidence="6">Putative S-adenosylmethionine:tRNA ribosyltransferase-isomerase</fullName>
    </submittedName>
</protein>
<dbReference type="SUPFAM" id="SSF111337">
    <property type="entry name" value="QueA-like"/>
    <property type="match status" value="1"/>
</dbReference>
<keyword evidence="7" id="KW-1185">Reference proteome</keyword>
<dbReference type="Gene3D" id="2.40.10.240">
    <property type="entry name" value="QueA-like"/>
    <property type="match status" value="1"/>
</dbReference>
<evidence type="ECO:0000313" key="7">
    <source>
        <dbReference type="Proteomes" id="UP000006637"/>
    </source>
</evidence>
<dbReference type="InterPro" id="IPR042119">
    <property type="entry name" value="QueA_dom2"/>
</dbReference>
<dbReference type="RefSeq" id="WP_011565543.1">
    <property type="nucleotide sequence ID" value="NC_008148.1"/>
</dbReference>
<evidence type="ECO:0000256" key="1">
    <source>
        <dbReference type="ARBA" id="ARBA00022490"/>
    </source>
</evidence>
<dbReference type="PhylomeDB" id="Q1ASU4"/>
<dbReference type="InterPro" id="IPR042118">
    <property type="entry name" value="QueA_dom1"/>
</dbReference>
<sequence>MNLLTEKPVNERFAPAPEPMDFRLPPELEASEPPEARGLERDAVRLMVSRPGGGVAHARFRDLPRFLEPGDLLVVNTSGTMKAALDARREDGAPLELRLSTRLPAGLWTVELRRPAGGATEPFGGASAGEVLRLPGSGRAALHARYRHAGGAESPRLWVATLDLPAPLGEYLERHGRPIRYGYVGEEWPIGYYRTAYATEDGSAEMPSAGRAFTPEVITRLVARGVQVAPLVLHTGVSSLESDEPPYEEFYRVPPETARLANMAREAGGRVVAVGTTVVRALETVSDGRGVVHPGEGWTGLVVTPERGVRAVDALVTGLHEPRSSHLAMLEAVAGREHLRLAYDEALKERYLWHEFGDLHLILRF</sequence>
<dbReference type="STRING" id="266117.Rxyl_2617"/>
<organism evidence="6 7">
    <name type="scientific">Rubrobacter xylanophilus (strain DSM 9941 / JCM 11954 / NBRC 16129 / PRD-1)</name>
    <dbReference type="NCBI Taxonomy" id="266117"/>
    <lineage>
        <taxon>Bacteria</taxon>
        <taxon>Bacillati</taxon>
        <taxon>Actinomycetota</taxon>
        <taxon>Rubrobacteria</taxon>
        <taxon>Rubrobacterales</taxon>
        <taxon>Rubrobacteraceae</taxon>
        <taxon>Rubrobacter</taxon>
    </lineage>
</organism>
<name>Q1ASU4_RUBXD</name>
<reference evidence="6 7" key="1">
    <citation type="submission" date="2006-06" db="EMBL/GenBank/DDBJ databases">
        <title>Complete sequence of Rubrobacter xylanophilus DSM 9941.</title>
        <authorList>
            <consortium name="US DOE Joint Genome Institute"/>
            <person name="Copeland A."/>
            <person name="Lucas S."/>
            <person name="Lapidus A."/>
            <person name="Barry K."/>
            <person name="Detter J.C."/>
            <person name="Glavina del Rio T."/>
            <person name="Hammon N."/>
            <person name="Israni S."/>
            <person name="Dalin E."/>
            <person name="Tice H."/>
            <person name="Pitluck S."/>
            <person name="Munk A.C."/>
            <person name="Brettin T."/>
            <person name="Bruce D."/>
            <person name="Han C."/>
            <person name="Tapia R."/>
            <person name="Gilna P."/>
            <person name="Schmutz J."/>
            <person name="Larimer F."/>
            <person name="Land M."/>
            <person name="Hauser L."/>
            <person name="Kyrpides N."/>
            <person name="Lykidis A."/>
            <person name="da Costa M.S."/>
            <person name="Rainey F.A."/>
            <person name="Empadinhas N."/>
            <person name="Jolivet E."/>
            <person name="Battista J.R."/>
            <person name="Richardson P."/>
        </authorList>
    </citation>
    <scope>NUCLEOTIDE SEQUENCE [LARGE SCALE GENOMIC DNA]</scope>
    <source>
        <strain evidence="7">DSM 9941 / NBRC 16129 / PRD-1</strain>
    </source>
</reference>
<keyword evidence="6" id="KW-0413">Isomerase</keyword>
<dbReference type="GO" id="GO:0051075">
    <property type="term" value="F:S-adenosylmethionine:tRNA ribosyltransferase-isomerase activity"/>
    <property type="evidence" value="ECO:0007669"/>
    <property type="project" value="TreeGrafter"/>
</dbReference>
<evidence type="ECO:0000256" key="4">
    <source>
        <dbReference type="ARBA" id="ARBA00022785"/>
    </source>
</evidence>
<dbReference type="GO" id="GO:0008616">
    <property type="term" value="P:tRNA queuosine(34) biosynthetic process"/>
    <property type="evidence" value="ECO:0007669"/>
    <property type="project" value="UniProtKB-KW"/>
</dbReference>
<gene>
    <name evidence="6" type="ordered locus">Rxyl_2617</name>
</gene>
<keyword evidence="1" id="KW-0963">Cytoplasm</keyword>
<feature type="region of interest" description="Disordered" evidence="5">
    <location>
        <begin position="1"/>
        <end position="39"/>
    </location>
</feature>
<dbReference type="eggNOG" id="COG0809">
    <property type="taxonomic scope" value="Bacteria"/>
</dbReference>
<evidence type="ECO:0000313" key="6">
    <source>
        <dbReference type="EMBL" id="ABG05534.1"/>
    </source>
</evidence>
<evidence type="ECO:0000256" key="2">
    <source>
        <dbReference type="ARBA" id="ARBA00022679"/>
    </source>
</evidence>
<evidence type="ECO:0000256" key="5">
    <source>
        <dbReference type="SAM" id="MobiDB-lite"/>
    </source>
</evidence>
<dbReference type="Proteomes" id="UP000006637">
    <property type="component" value="Chromosome"/>
</dbReference>
<keyword evidence="3" id="KW-0949">S-adenosyl-L-methionine</keyword>
<dbReference type="AlphaFoldDB" id="Q1ASU4"/>